<evidence type="ECO:0000313" key="5">
    <source>
        <dbReference type="Proteomes" id="UP000324897"/>
    </source>
</evidence>
<gene>
    <name evidence="4" type="ORF">EJB05_12035</name>
</gene>
<dbReference type="PANTHER" id="PTHR32099">
    <property type="entry name" value="CYSTEINE-RICH REPEAT SECRETORY PROTEIN"/>
    <property type="match status" value="1"/>
</dbReference>
<dbReference type="InterPro" id="IPR038408">
    <property type="entry name" value="GNK2_sf"/>
</dbReference>
<feature type="non-terminal residue" evidence="4">
    <location>
        <position position="1"/>
    </location>
</feature>
<dbReference type="EMBL" id="RWGY01000007">
    <property type="protein sequence ID" value="TVU38651.1"/>
    <property type="molecule type" value="Genomic_DNA"/>
</dbReference>
<organism evidence="4 5">
    <name type="scientific">Eragrostis curvula</name>
    <name type="common">weeping love grass</name>
    <dbReference type="NCBI Taxonomy" id="38414"/>
    <lineage>
        <taxon>Eukaryota</taxon>
        <taxon>Viridiplantae</taxon>
        <taxon>Streptophyta</taxon>
        <taxon>Embryophyta</taxon>
        <taxon>Tracheophyta</taxon>
        <taxon>Spermatophyta</taxon>
        <taxon>Magnoliopsida</taxon>
        <taxon>Liliopsida</taxon>
        <taxon>Poales</taxon>
        <taxon>Poaceae</taxon>
        <taxon>PACMAD clade</taxon>
        <taxon>Chloridoideae</taxon>
        <taxon>Eragrostideae</taxon>
        <taxon>Eragrostidinae</taxon>
        <taxon>Eragrostis</taxon>
    </lineage>
</organism>
<dbReference type="PANTHER" id="PTHR32099:SF69">
    <property type="entry name" value="OS01G0342200 PROTEIN"/>
    <property type="match status" value="1"/>
</dbReference>
<comment type="caution">
    <text evidence="4">The sequence shown here is derived from an EMBL/GenBank/DDBJ whole genome shotgun (WGS) entry which is preliminary data.</text>
</comment>
<dbReference type="AlphaFoldDB" id="A0A5J9VSU7"/>
<accession>A0A5J9VSU7</accession>
<dbReference type="Gene3D" id="3.30.430.20">
    <property type="entry name" value="Gnk2 domain, C-X8-C-X2-C motif"/>
    <property type="match status" value="1"/>
</dbReference>
<keyword evidence="2" id="KW-0677">Repeat</keyword>
<dbReference type="InterPro" id="IPR002902">
    <property type="entry name" value="GNK2"/>
</dbReference>
<protein>
    <recommendedName>
        <fullName evidence="3">Gnk2-homologous domain-containing protein</fullName>
    </recommendedName>
</protein>
<proteinExistence type="predicted"/>
<name>A0A5J9VSU7_9POAL</name>
<dbReference type="Proteomes" id="UP000324897">
    <property type="component" value="Chromosome 4"/>
</dbReference>
<dbReference type="Gramene" id="TVU38651">
    <property type="protein sequence ID" value="TVU38651"/>
    <property type="gene ID" value="EJB05_12035"/>
</dbReference>
<dbReference type="PROSITE" id="PS51473">
    <property type="entry name" value="GNK2"/>
    <property type="match status" value="1"/>
</dbReference>
<reference evidence="4 5" key="1">
    <citation type="journal article" date="2019" name="Sci. Rep.">
        <title>A high-quality genome of Eragrostis curvula grass provides insights into Poaceae evolution and supports new strategies to enhance forage quality.</title>
        <authorList>
            <person name="Carballo J."/>
            <person name="Santos B.A.C.M."/>
            <person name="Zappacosta D."/>
            <person name="Garbus I."/>
            <person name="Selva J.P."/>
            <person name="Gallo C.A."/>
            <person name="Diaz A."/>
            <person name="Albertini E."/>
            <person name="Caccamo M."/>
            <person name="Echenique V."/>
        </authorList>
    </citation>
    <scope>NUCLEOTIDE SEQUENCE [LARGE SCALE GENOMIC DNA]</scope>
    <source>
        <strain evidence="5">cv. Victoria</strain>
        <tissue evidence="4">Leaf</tissue>
    </source>
</reference>
<feature type="domain" description="Gnk2-homologous" evidence="3">
    <location>
        <begin position="1"/>
        <end position="109"/>
    </location>
</feature>
<sequence length="130" mass="13895">MPESVAWNMNNVTDSRNAAAFGDLVVRLLGAVAGAAASATGRYRTGQAGFPRGRMNVYALVQCTPDLTPAQCRGCLDGLIGQVPKWLSGRVGGRILGVRCDIRYENEVFFATSNDMVTLTPLVNTSKVDD</sequence>
<dbReference type="FunFam" id="3.30.430.20:FF:000002">
    <property type="entry name" value="Cysteine-rich receptor-like protein kinase 10"/>
    <property type="match status" value="1"/>
</dbReference>
<evidence type="ECO:0000259" key="3">
    <source>
        <dbReference type="PROSITE" id="PS51473"/>
    </source>
</evidence>
<dbReference type="CDD" id="cd23509">
    <property type="entry name" value="Gnk2-like"/>
    <property type="match status" value="1"/>
</dbReference>
<evidence type="ECO:0000256" key="2">
    <source>
        <dbReference type="ARBA" id="ARBA00022737"/>
    </source>
</evidence>
<evidence type="ECO:0000256" key="1">
    <source>
        <dbReference type="ARBA" id="ARBA00022729"/>
    </source>
</evidence>
<keyword evidence="5" id="KW-1185">Reference proteome</keyword>
<keyword evidence="1" id="KW-0732">Signal</keyword>
<evidence type="ECO:0000313" key="4">
    <source>
        <dbReference type="EMBL" id="TVU38651.1"/>
    </source>
</evidence>
<dbReference type="Pfam" id="PF01657">
    <property type="entry name" value="Stress-antifung"/>
    <property type="match status" value="1"/>
</dbReference>
<dbReference type="OrthoDB" id="673386at2759"/>